<dbReference type="GO" id="GO:0022625">
    <property type="term" value="C:cytosolic large ribosomal subunit"/>
    <property type="evidence" value="ECO:0007669"/>
    <property type="project" value="TreeGrafter"/>
</dbReference>
<evidence type="ECO:0000313" key="5">
    <source>
        <dbReference type="EMBL" id="CAE0342980.1"/>
    </source>
</evidence>
<dbReference type="GO" id="GO:0003735">
    <property type="term" value="F:structural constituent of ribosome"/>
    <property type="evidence" value="ECO:0007669"/>
    <property type="project" value="TreeGrafter"/>
</dbReference>
<evidence type="ECO:0008006" key="6">
    <source>
        <dbReference type="Google" id="ProtNLM"/>
    </source>
</evidence>
<dbReference type="InterPro" id="IPR038716">
    <property type="entry name" value="P1/P2_N_sf"/>
</dbReference>
<accession>A0A7S3N756</accession>
<dbReference type="CDD" id="cd05831">
    <property type="entry name" value="Ribosomal_P1"/>
    <property type="match status" value="1"/>
</dbReference>
<dbReference type="Gene3D" id="1.10.10.1410">
    <property type="match status" value="1"/>
</dbReference>
<proteinExistence type="inferred from homology"/>
<feature type="region of interest" description="Disordered" evidence="4">
    <location>
        <begin position="91"/>
        <end position="119"/>
    </location>
</feature>
<protein>
    <recommendedName>
        <fullName evidence="6">60S acidic ribosomal protein P1</fullName>
    </recommendedName>
</protein>
<comment type="similarity">
    <text evidence="1">Belongs to the eukaryotic ribosomal protein P1/P2 family.</text>
</comment>
<sequence length="119" mass="12055">MASTAVVSKSEHDELCCAYASLILQDAAADVTPDNISKLISASGNTVESYWPGLFSKVVNSVKLGDLLKNVGGGGAVAAGPVAAVAATEAAAPAEAEKEPQEEAADVNVGDIFAQDDDY</sequence>
<dbReference type="PANTHER" id="PTHR45696">
    <property type="entry name" value="60S ACIDIC RIBOSOMAL PROTEIN P1"/>
    <property type="match status" value="1"/>
</dbReference>
<dbReference type="PANTHER" id="PTHR45696:SF10">
    <property type="entry name" value="LARGE RIBOSOMAL SUBUNIT PROTEIN P1"/>
    <property type="match status" value="1"/>
</dbReference>
<dbReference type="FunFam" id="1.10.10.1410:FF:000002">
    <property type="entry name" value="60S acidic ribosomal protein P2"/>
    <property type="match status" value="1"/>
</dbReference>
<dbReference type="AlphaFoldDB" id="A0A7S3N756"/>
<gene>
    <name evidence="5" type="ORF">EHAR0213_LOCUS1887</name>
</gene>
<dbReference type="EMBL" id="HBII01004078">
    <property type="protein sequence ID" value="CAE0342980.1"/>
    <property type="molecule type" value="Transcribed_RNA"/>
</dbReference>
<evidence type="ECO:0000256" key="1">
    <source>
        <dbReference type="ARBA" id="ARBA00005436"/>
    </source>
</evidence>
<organism evidence="5">
    <name type="scientific">Euplotes harpa</name>
    <dbReference type="NCBI Taxonomy" id="151035"/>
    <lineage>
        <taxon>Eukaryota</taxon>
        <taxon>Sar</taxon>
        <taxon>Alveolata</taxon>
        <taxon>Ciliophora</taxon>
        <taxon>Intramacronucleata</taxon>
        <taxon>Spirotrichea</taxon>
        <taxon>Hypotrichia</taxon>
        <taxon>Euplotida</taxon>
        <taxon>Euplotidae</taxon>
        <taxon>Euplotes</taxon>
    </lineage>
</organism>
<evidence type="ECO:0000256" key="3">
    <source>
        <dbReference type="ARBA" id="ARBA00023274"/>
    </source>
</evidence>
<keyword evidence="2" id="KW-0689">Ribosomal protein</keyword>
<reference evidence="5" key="1">
    <citation type="submission" date="2021-01" db="EMBL/GenBank/DDBJ databases">
        <authorList>
            <person name="Corre E."/>
            <person name="Pelletier E."/>
            <person name="Niang G."/>
            <person name="Scheremetjew M."/>
            <person name="Finn R."/>
            <person name="Kale V."/>
            <person name="Holt S."/>
            <person name="Cochrane G."/>
            <person name="Meng A."/>
            <person name="Brown T."/>
            <person name="Cohen L."/>
        </authorList>
    </citation>
    <scope>NUCLEOTIDE SEQUENCE</scope>
    <source>
        <strain evidence="5">FSP1.4</strain>
    </source>
</reference>
<dbReference type="GO" id="GO:0002181">
    <property type="term" value="P:cytoplasmic translation"/>
    <property type="evidence" value="ECO:0007669"/>
    <property type="project" value="TreeGrafter"/>
</dbReference>
<dbReference type="Pfam" id="PF00428">
    <property type="entry name" value="Ribosomal_60s"/>
    <property type="match status" value="1"/>
</dbReference>
<dbReference type="GO" id="GO:0030295">
    <property type="term" value="F:protein kinase activator activity"/>
    <property type="evidence" value="ECO:0007669"/>
    <property type="project" value="TreeGrafter"/>
</dbReference>
<name>A0A7S3N756_9SPIT</name>
<evidence type="ECO:0000256" key="4">
    <source>
        <dbReference type="SAM" id="MobiDB-lite"/>
    </source>
</evidence>
<dbReference type="GO" id="GO:0043021">
    <property type="term" value="F:ribonucleoprotein complex binding"/>
    <property type="evidence" value="ECO:0007669"/>
    <property type="project" value="TreeGrafter"/>
</dbReference>
<keyword evidence="3" id="KW-0687">Ribonucleoprotein</keyword>
<evidence type="ECO:0000256" key="2">
    <source>
        <dbReference type="ARBA" id="ARBA00022980"/>
    </source>
</evidence>